<proteinExistence type="predicted"/>
<dbReference type="PANTHER" id="PTHR36378">
    <property type="entry name" value="COTTON FIBER PROTEIN"/>
    <property type="match status" value="1"/>
</dbReference>
<accession>A0A8X8BDG8</accession>
<organism evidence="2 3">
    <name type="scientific">Brassica carinata</name>
    <name type="common">Ethiopian mustard</name>
    <name type="synonym">Abyssinian cabbage</name>
    <dbReference type="NCBI Taxonomy" id="52824"/>
    <lineage>
        <taxon>Eukaryota</taxon>
        <taxon>Viridiplantae</taxon>
        <taxon>Streptophyta</taxon>
        <taxon>Embryophyta</taxon>
        <taxon>Tracheophyta</taxon>
        <taxon>Spermatophyta</taxon>
        <taxon>Magnoliopsida</taxon>
        <taxon>eudicotyledons</taxon>
        <taxon>Gunneridae</taxon>
        <taxon>Pentapetalae</taxon>
        <taxon>rosids</taxon>
        <taxon>malvids</taxon>
        <taxon>Brassicales</taxon>
        <taxon>Brassicaceae</taxon>
        <taxon>Brassiceae</taxon>
        <taxon>Brassica</taxon>
    </lineage>
</organism>
<feature type="region of interest" description="Disordered" evidence="1">
    <location>
        <begin position="126"/>
        <end position="152"/>
    </location>
</feature>
<protein>
    <recommendedName>
        <fullName evidence="4">Cotton fiber protein</fullName>
    </recommendedName>
</protein>
<dbReference type="OrthoDB" id="1926607at2759"/>
<evidence type="ECO:0008006" key="4">
    <source>
        <dbReference type="Google" id="ProtNLM"/>
    </source>
</evidence>
<comment type="caution">
    <text evidence="2">The sequence shown here is derived from an EMBL/GenBank/DDBJ whole genome shotgun (WGS) entry which is preliminary data.</text>
</comment>
<keyword evidence="3" id="KW-1185">Reference proteome</keyword>
<reference evidence="2 3" key="1">
    <citation type="submission" date="2020-02" db="EMBL/GenBank/DDBJ databases">
        <authorList>
            <person name="Ma Q."/>
            <person name="Huang Y."/>
            <person name="Song X."/>
            <person name="Pei D."/>
        </authorList>
    </citation>
    <scope>NUCLEOTIDE SEQUENCE [LARGE SCALE GENOMIC DNA]</scope>
    <source>
        <strain evidence="2">Sxm20200214</strain>
        <tissue evidence="2">Leaf</tissue>
    </source>
</reference>
<evidence type="ECO:0000313" key="2">
    <source>
        <dbReference type="EMBL" id="KAG2330895.1"/>
    </source>
</evidence>
<dbReference type="EMBL" id="JAAMPC010000001">
    <property type="protein sequence ID" value="KAG2330895.1"/>
    <property type="molecule type" value="Genomic_DNA"/>
</dbReference>
<dbReference type="Pfam" id="PF05553">
    <property type="entry name" value="DUF761"/>
    <property type="match status" value="1"/>
</dbReference>
<dbReference type="PANTHER" id="PTHR36378:SF2">
    <property type="entry name" value="COTTON FIBER PROTEIN"/>
    <property type="match status" value="1"/>
</dbReference>
<feature type="region of interest" description="Disordered" evidence="1">
    <location>
        <begin position="68"/>
        <end position="94"/>
    </location>
</feature>
<dbReference type="InterPro" id="IPR008480">
    <property type="entry name" value="DUF761_pln"/>
</dbReference>
<name>A0A8X8BDG8_BRACI</name>
<evidence type="ECO:0000256" key="1">
    <source>
        <dbReference type="SAM" id="MobiDB-lite"/>
    </source>
</evidence>
<dbReference type="AlphaFoldDB" id="A0A8X8BDG8"/>
<gene>
    <name evidence="2" type="ORF">Bca52824_002075</name>
</gene>
<evidence type="ECO:0000313" key="3">
    <source>
        <dbReference type="Proteomes" id="UP000886595"/>
    </source>
</evidence>
<dbReference type="Proteomes" id="UP000886595">
    <property type="component" value="Unassembled WGS sequence"/>
</dbReference>
<sequence length="190" mass="21679">MEVKNLINGGEEEIKNKVKKKRSRGMHVIGVVLYMLRRRRRTKPFKNGFWRRVVESFQHLKNDNITMQTPSNITIMPPASPVKEKPPASSDDQVSEMVEVFTATSSSCSSGISGYGSAKSLRDMDCLDEDDDDYDDDDDDDEEDCYGDVDGGDEMIDVKAEEFIERFYEQMRMQNQAYTGRCKAKGMMTV</sequence>